<gene>
    <name evidence="4" type="primary">LOC113740123</name>
</gene>
<dbReference type="Pfam" id="PF05678">
    <property type="entry name" value="VQ"/>
    <property type="match status" value="1"/>
</dbReference>
<feature type="region of interest" description="Disordered" evidence="1">
    <location>
        <begin position="86"/>
        <end position="108"/>
    </location>
</feature>
<dbReference type="InterPro" id="IPR039607">
    <property type="entry name" value="VQ_8/17/18/20/21/25"/>
</dbReference>
<dbReference type="GeneID" id="113740123"/>
<dbReference type="OrthoDB" id="1107767at2759"/>
<reference evidence="4" key="2">
    <citation type="submission" date="2025-08" db="UniProtKB">
        <authorList>
            <consortium name="RefSeq"/>
        </authorList>
    </citation>
    <scope>IDENTIFICATION</scope>
    <source>
        <tissue evidence="4">Leaves</tissue>
    </source>
</reference>
<dbReference type="GO" id="GO:0005634">
    <property type="term" value="C:nucleus"/>
    <property type="evidence" value="ECO:0007669"/>
    <property type="project" value="TreeGrafter"/>
</dbReference>
<dbReference type="AlphaFoldDB" id="A0A6P6X959"/>
<name>A0A6P6X959_COFAR</name>
<keyword evidence="3" id="KW-1185">Reference proteome</keyword>
<evidence type="ECO:0000313" key="4">
    <source>
        <dbReference type="RefSeq" id="XP_027123441.2"/>
    </source>
</evidence>
<evidence type="ECO:0000256" key="1">
    <source>
        <dbReference type="SAM" id="MobiDB-lite"/>
    </source>
</evidence>
<dbReference type="InterPro" id="IPR008889">
    <property type="entry name" value="VQ"/>
</dbReference>
<organism evidence="3 4">
    <name type="scientific">Coffea arabica</name>
    <name type="common">Arabian coffee</name>
    <dbReference type="NCBI Taxonomy" id="13443"/>
    <lineage>
        <taxon>Eukaryota</taxon>
        <taxon>Viridiplantae</taxon>
        <taxon>Streptophyta</taxon>
        <taxon>Embryophyta</taxon>
        <taxon>Tracheophyta</taxon>
        <taxon>Spermatophyta</taxon>
        <taxon>Magnoliopsida</taxon>
        <taxon>eudicotyledons</taxon>
        <taxon>Gunneridae</taxon>
        <taxon>Pentapetalae</taxon>
        <taxon>asterids</taxon>
        <taxon>lamiids</taxon>
        <taxon>Gentianales</taxon>
        <taxon>Rubiaceae</taxon>
        <taxon>Ixoroideae</taxon>
        <taxon>Gardenieae complex</taxon>
        <taxon>Bertiereae - Coffeeae clade</taxon>
        <taxon>Coffeeae</taxon>
        <taxon>Coffea</taxon>
    </lineage>
</organism>
<dbReference type="PANTHER" id="PTHR33143">
    <property type="entry name" value="F16F4.1 PROTEIN-RELATED"/>
    <property type="match status" value="1"/>
</dbReference>
<dbReference type="PANTHER" id="PTHR33143:SF4">
    <property type="entry name" value="VQ DOMAIN-CONTAINING PROTEIN"/>
    <property type="match status" value="1"/>
</dbReference>
<feature type="domain" description="VQ" evidence="2">
    <location>
        <begin position="61"/>
        <end position="85"/>
    </location>
</feature>
<sequence>MSAAHFSHQHAKKEMIALSPLKINRDSHFIKKSSPSSSSSSSSSSLVNKPAQQRHPVIIYTHSPKVIHTHPKDFMALVQKLTGLSRSSEDDQIISPAPPPPPETKVEPNFQDDFTDDNNNKNMMVNNDNKGGTMNDDNESTSVVTDEIENNGSSGTTAGDIGQVNSSCFVTPPPPIFDPPNPCFNNIPFFNPSPATDFFCTAQPFYNYSDSLFFMPNIRSSLSSATLDGMKELPDF</sequence>
<dbReference type="Proteomes" id="UP001652660">
    <property type="component" value="Chromosome 4c"/>
</dbReference>
<proteinExistence type="predicted"/>
<dbReference type="RefSeq" id="XP_027123441.2">
    <property type="nucleotide sequence ID" value="XM_027267640.2"/>
</dbReference>
<protein>
    <submittedName>
        <fullName evidence="4">VQ motif-containing protein 20-like</fullName>
    </submittedName>
</protein>
<evidence type="ECO:0000259" key="2">
    <source>
        <dbReference type="Pfam" id="PF05678"/>
    </source>
</evidence>
<evidence type="ECO:0000313" key="3">
    <source>
        <dbReference type="Proteomes" id="UP001652660"/>
    </source>
</evidence>
<accession>A0A6P6X959</accession>
<reference evidence="3" key="1">
    <citation type="journal article" date="2025" name="Foods">
        <title>Unveiling the Microbial Signatures of Arabica Coffee Cherries: Insights into Ripeness Specific Diversity, Functional Traits, and Implications for Quality and Safety.</title>
        <authorList>
            <consortium name="RefSeq"/>
            <person name="Tenea G.N."/>
            <person name="Cifuentes V."/>
            <person name="Reyes P."/>
            <person name="Cevallos-Vallejos M."/>
        </authorList>
    </citation>
    <scope>NUCLEOTIDE SEQUENCE [LARGE SCALE GENOMIC DNA]</scope>
</reference>
<feature type="region of interest" description="Disordered" evidence="1">
    <location>
        <begin position="27"/>
        <end position="56"/>
    </location>
</feature>
<feature type="compositionally biased region" description="Low complexity" evidence="1">
    <location>
        <begin position="33"/>
        <end position="45"/>
    </location>
</feature>